<feature type="binding site" evidence="8">
    <location>
        <position position="181"/>
    </location>
    <ligand>
        <name>Zn(2+)</name>
        <dbReference type="ChEBI" id="CHEBI:29105"/>
        <label>2</label>
    </ligand>
</feature>
<dbReference type="PIRSF" id="PIRSF001123">
    <property type="entry name" value="PepA_GA"/>
    <property type="match status" value="1"/>
</dbReference>
<feature type="active site" description="Proton acceptor" evidence="7">
    <location>
        <position position="211"/>
    </location>
</feature>
<evidence type="ECO:0000256" key="5">
    <source>
        <dbReference type="ARBA" id="ARBA00022801"/>
    </source>
</evidence>
<organism evidence="9 10">
    <name type="scientific">Bullifex porci</name>
    <dbReference type="NCBI Taxonomy" id="2606638"/>
    <lineage>
        <taxon>Bacteria</taxon>
        <taxon>Pseudomonadati</taxon>
        <taxon>Spirochaetota</taxon>
        <taxon>Spirochaetia</taxon>
        <taxon>Spirochaetales</taxon>
        <taxon>Spirochaetaceae</taxon>
        <taxon>Bullifex</taxon>
    </lineage>
</organism>
<evidence type="ECO:0000313" key="10">
    <source>
        <dbReference type="Proteomes" id="UP000460549"/>
    </source>
</evidence>
<dbReference type="GO" id="GO:0006508">
    <property type="term" value="P:proteolysis"/>
    <property type="evidence" value="ECO:0007669"/>
    <property type="project" value="UniProtKB-KW"/>
</dbReference>
<dbReference type="Proteomes" id="UP000460549">
    <property type="component" value="Unassembled WGS sequence"/>
</dbReference>
<dbReference type="Pfam" id="PF05343">
    <property type="entry name" value="Peptidase_M42"/>
    <property type="match status" value="1"/>
</dbReference>
<sequence length="345" mass="38122">MDKEYSLRLIEKLSQATGLPGYEDDVRKIIKEELKDFEYSQDNIGNLVYTFKGKEDGKTILFCAHMDEIGFMVSDILETGYLRLISLGGWSTLTLPSSPVEVINQKGERHYGIIGQISPHFIKKNQSVNVPDLSELFVDIGANDDKDVKESFGIAIGDLVVPVAPFKYIKETDRVFSKAFDDRIGCAVLVELIRTFKECNNTVIFAFTTQEEVGERGSAVLKNYIHPDITIVVEGAPADDMPSGPAHPLTREGKGAHIRIFDPSHIGSRDVLDSLRRVASSNGIIIQEAIRTGGGTDAVTMSQSGRGSKCVVTGVATRHAHSHNSSISLFDYYELIKLLMGFYQE</sequence>
<reference evidence="9 10" key="1">
    <citation type="submission" date="2019-08" db="EMBL/GenBank/DDBJ databases">
        <title>In-depth cultivation of the pig gut microbiome towards novel bacterial diversity and tailored functional studies.</title>
        <authorList>
            <person name="Wylensek D."/>
            <person name="Hitch T.C.A."/>
            <person name="Clavel T."/>
        </authorList>
    </citation>
    <scope>NUCLEOTIDE SEQUENCE [LARGE SCALE GENOMIC DNA]</scope>
    <source>
        <strain evidence="9 10">NM-380-WT-3C1</strain>
    </source>
</reference>
<gene>
    <name evidence="9" type="ORF">FYJ80_03685</name>
</gene>
<evidence type="ECO:0000256" key="8">
    <source>
        <dbReference type="PIRSR" id="PIRSR001123-2"/>
    </source>
</evidence>
<evidence type="ECO:0000256" key="6">
    <source>
        <dbReference type="PIRNR" id="PIRNR001123"/>
    </source>
</evidence>
<evidence type="ECO:0000256" key="3">
    <source>
        <dbReference type="ARBA" id="ARBA00022670"/>
    </source>
</evidence>
<feature type="binding site" evidence="8">
    <location>
        <position position="65"/>
    </location>
    <ligand>
        <name>Zn(2+)</name>
        <dbReference type="ChEBI" id="CHEBI:29105"/>
        <label>1</label>
    </ligand>
</feature>
<dbReference type="InterPro" id="IPR008007">
    <property type="entry name" value="Peptidase_M42"/>
</dbReference>
<feature type="binding site" evidence="8">
    <location>
        <position position="212"/>
    </location>
    <ligand>
        <name>Zn(2+)</name>
        <dbReference type="ChEBI" id="CHEBI:29105"/>
        <label>2</label>
    </ligand>
</feature>
<evidence type="ECO:0000256" key="7">
    <source>
        <dbReference type="PIRSR" id="PIRSR001123-1"/>
    </source>
</evidence>
<feature type="binding site" evidence="8">
    <location>
        <position position="234"/>
    </location>
    <ligand>
        <name>Zn(2+)</name>
        <dbReference type="ChEBI" id="CHEBI:29105"/>
        <label>1</label>
    </ligand>
</feature>
<dbReference type="InterPro" id="IPR023367">
    <property type="entry name" value="Peptidase_M42_dom2"/>
</dbReference>
<keyword evidence="4 8" id="KW-0479">Metal-binding</keyword>
<protein>
    <submittedName>
        <fullName evidence="9">M42 family metallopeptidase</fullName>
    </submittedName>
</protein>
<comment type="similarity">
    <text evidence="1 6">Belongs to the peptidase M42 family.</text>
</comment>
<evidence type="ECO:0000256" key="2">
    <source>
        <dbReference type="ARBA" id="ARBA00022438"/>
    </source>
</evidence>
<comment type="cofactor">
    <cofactor evidence="8">
        <name>a divalent metal cation</name>
        <dbReference type="ChEBI" id="CHEBI:60240"/>
    </cofactor>
    <text evidence="8">Binds 2 divalent metal cations per subunit.</text>
</comment>
<dbReference type="GO" id="GO:0004177">
    <property type="term" value="F:aminopeptidase activity"/>
    <property type="evidence" value="ECO:0007669"/>
    <property type="project" value="UniProtKB-UniRule"/>
</dbReference>
<dbReference type="Gene3D" id="3.40.630.10">
    <property type="entry name" value="Zn peptidases"/>
    <property type="match status" value="1"/>
</dbReference>
<keyword evidence="5" id="KW-0378">Hydrolase</keyword>
<evidence type="ECO:0000256" key="1">
    <source>
        <dbReference type="ARBA" id="ARBA00006272"/>
    </source>
</evidence>
<accession>A0A7X2PBM3</accession>
<keyword evidence="10" id="KW-1185">Reference proteome</keyword>
<keyword evidence="3" id="KW-0645">Protease</keyword>
<dbReference type="PANTHER" id="PTHR32481">
    <property type="entry name" value="AMINOPEPTIDASE"/>
    <property type="match status" value="1"/>
</dbReference>
<evidence type="ECO:0000256" key="4">
    <source>
        <dbReference type="ARBA" id="ARBA00022723"/>
    </source>
</evidence>
<feature type="binding site" evidence="8">
    <location>
        <position position="181"/>
    </location>
    <ligand>
        <name>Zn(2+)</name>
        <dbReference type="ChEBI" id="CHEBI:29105"/>
        <label>1</label>
    </ligand>
</feature>
<comment type="caution">
    <text evidence="9">The sequence shown here is derived from an EMBL/GenBank/DDBJ whole genome shotgun (WGS) entry which is preliminary data.</text>
</comment>
<proteinExistence type="inferred from homology"/>
<feature type="binding site" evidence="8">
    <location>
        <position position="321"/>
    </location>
    <ligand>
        <name>Zn(2+)</name>
        <dbReference type="ChEBI" id="CHEBI:29105"/>
        <label>2</label>
    </ligand>
</feature>
<dbReference type="SUPFAM" id="SSF53187">
    <property type="entry name" value="Zn-dependent exopeptidases"/>
    <property type="match status" value="1"/>
</dbReference>
<dbReference type="InterPro" id="IPR051464">
    <property type="entry name" value="Peptidase_M42_aminopept"/>
</dbReference>
<dbReference type="SUPFAM" id="SSF101821">
    <property type="entry name" value="Aminopeptidase/glucanase lid domain"/>
    <property type="match status" value="1"/>
</dbReference>
<keyword evidence="2" id="KW-0031">Aminopeptidase</keyword>
<dbReference type="PANTHER" id="PTHR32481:SF0">
    <property type="entry name" value="AMINOPEPTIDASE YPDE-RELATED"/>
    <property type="match status" value="1"/>
</dbReference>
<dbReference type="GO" id="GO:0046872">
    <property type="term" value="F:metal ion binding"/>
    <property type="evidence" value="ECO:0007669"/>
    <property type="project" value="UniProtKB-UniRule"/>
</dbReference>
<dbReference type="AlphaFoldDB" id="A0A7X2PBM3"/>
<dbReference type="Gene3D" id="2.40.30.40">
    <property type="entry name" value="Peptidase M42, domain 2"/>
    <property type="match status" value="1"/>
</dbReference>
<name>A0A7X2PBM3_9SPIO</name>
<dbReference type="EMBL" id="VUNN01000004">
    <property type="protein sequence ID" value="MSU05881.1"/>
    <property type="molecule type" value="Genomic_DNA"/>
</dbReference>
<evidence type="ECO:0000313" key="9">
    <source>
        <dbReference type="EMBL" id="MSU05881.1"/>
    </source>
</evidence>
<dbReference type="RefSeq" id="WP_154424782.1">
    <property type="nucleotide sequence ID" value="NZ_VUNN01000004.1"/>
</dbReference>